<dbReference type="CDD" id="cd18793">
    <property type="entry name" value="SF2_C_SNF"/>
    <property type="match status" value="1"/>
</dbReference>
<dbReference type="InterPro" id="IPR038718">
    <property type="entry name" value="SNF2-like_sf"/>
</dbReference>
<dbReference type="GO" id="GO:0005524">
    <property type="term" value="F:ATP binding"/>
    <property type="evidence" value="ECO:0007669"/>
    <property type="project" value="InterPro"/>
</dbReference>
<gene>
    <name evidence="4" type="ORF">F1003_08800</name>
</gene>
<dbReference type="EMBL" id="WJYA01000005">
    <property type="protein sequence ID" value="MTE27021.1"/>
    <property type="molecule type" value="Genomic_DNA"/>
</dbReference>
<dbReference type="SUPFAM" id="SSF52540">
    <property type="entry name" value="P-loop containing nucleoside triphosphate hydrolases"/>
    <property type="match status" value="2"/>
</dbReference>
<keyword evidence="4" id="KW-0067">ATP-binding</keyword>
<dbReference type="InterPro" id="IPR014001">
    <property type="entry name" value="Helicase_ATP-bd"/>
</dbReference>
<keyword evidence="4" id="KW-0347">Helicase</keyword>
<dbReference type="AlphaFoldDB" id="A0A7K1GD47"/>
<dbReference type="Gene3D" id="3.40.50.300">
    <property type="entry name" value="P-loop containing nucleotide triphosphate hydrolases"/>
    <property type="match status" value="1"/>
</dbReference>
<accession>A0A7K1GD47</accession>
<dbReference type="Pfam" id="PF00176">
    <property type="entry name" value="SNF2-rel_dom"/>
    <property type="match status" value="1"/>
</dbReference>
<dbReference type="InterPro" id="IPR027417">
    <property type="entry name" value="P-loop_NTPase"/>
</dbReference>
<proteinExistence type="predicted"/>
<dbReference type="SMART" id="SM00487">
    <property type="entry name" value="DEXDc"/>
    <property type="match status" value="1"/>
</dbReference>
<dbReference type="InterPro" id="IPR000330">
    <property type="entry name" value="SNF2_N"/>
</dbReference>
<dbReference type="PANTHER" id="PTHR10799">
    <property type="entry name" value="SNF2/RAD54 HELICASE FAMILY"/>
    <property type="match status" value="1"/>
</dbReference>
<sequence>MIEINYITDKHRCRISNINDPNWDHIKLSYSEISDDFVTSTNSIDLPWHSFISSFKTLKYFIRKFNIELKINDKTLGLIKESLEKRSSYININDFEGIPENKVQNILIGKGFKRNLKAHQERNISILSRLNSGATFSVPGAGKTTEAISFYWLKRKPNQKLVVLCPKSAFPAWEEQFVECIKEKVSITRLTGGKTNISKLLRNKSDVYLISYQQFILVTDLISAFLHEKESFVFLDESHRIKGGDYSQTGQKVQSISHLPVGKLIMSGTPMPNKEMDLVPQFKFLFPEQGGITAENVTSLIQPVYVRTTKPELGLNKPKILITHIPFTEPQRRLYDLIRSEELRKAEGLNKNDKFYLRRLGRSYMRLLQISSNPSLLIGKINGFSDELRDTIEFGDSAKIEYVIFKTRKLVREGKKVLVWSGFVENVELIANRLIDLGAKYIHGGVEAGSDEEEQTREWIIKEFHDNDKCNVLVANPAACSEGISLHTVCHYAIYLDRDYNAARYLQSQDRIHRLGLPPNTETTIEILFSPDSIDERIDCRLNHKIQRMANVLNDPSINVEAEIVDLDETGFSEKDAEDLLNHLRE</sequence>
<organism evidence="4 5">
    <name type="scientific">Winogradskyella ouciana</name>
    <dbReference type="NCBI Taxonomy" id="2608631"/>
    <lineage>
        <taxon>Bacteria</taxon>
        <taxon>Pseudomonadati</taxon>
        <taxon>Bacteroidota</taxon>
        <taxon>Flavobacteriia</taxon>
        <taxon>Flavobacteriales</taxon>
        <taxon>Flavobacteriaceae</taxon>
        <taxon>Winogradskyella</taxon>
    </lineage>
</organism>
<keyword evidence="5" id="KW-1185">Reference proteome</keyword>
<dbReference type="GO" id="GO:0004386">
    <property type="term" value="F:helicase activity"/>
    <property type="evidence" value="ECO:0007669"/>
    <property type="project" value="UniProtKB-KW"/>
</dbReference>
<dbReference type="PROSITE" id="PS51192">
    <property type="entry name" value="HELICASE_ATP_BIND_1"/>
    <property type="match status" value="1"/>
</dbReference>
<dbReference type="Pfam" id="PF00271">
    <property type="entry name" value="Helicase_C"/>
    <property type="match status" value="1"/>
</dbReference>
<dbReference type="InterPro" id="IPR001650">
    <property type="entry name" value="Helicase_C-like"/>
</dbReference>
<name>A0A7K1GD47_9FLAO</name>
<dbReference type="PROSITE" id="PS51194">
    <property type="entry name" value="HELICASE_CTER"/>
    <property type="match status" value="1"/>
</dbReference>
<keyword evidence="4" id="KW-0547">Nucleotide-binding</keyword>
<evidence type="ECO:0000313" key="4">
    <source>
        <dbReference type="EMBL" id="MTE27021.1"/>
    </source>
</evidence>
<protein>
    <submittedName>
        <fullName evidence="4">ATP-dependent helicase</fullName>
    </submittedName>
</protein>
<dbReference type="GO" id="GO:0016787">
    <property type="term" value="F:hydrolase activity"/>
    <property type="evidence" value="ECO:0007669"/>
    <property type="project" value="UniProtKB-KW"/>
</dbReference>
<dbReference type="Gene3D" id="3.40.50.10810">
    <property type="entry name" value="Tandem AAA-ATPase domain"/>
    <property type="match status" value="1"/>
</dbReference>
<dbReference type="Proteomes" id="UP000447545">
    <property type="component" value="Unassembled WGS sequence"/>
</dbReference>
<evidence type="ECO:0000259" key="3">
    <source>
        <dbReference type="PROSITE" id="PS51194"/>
    </source>
</evidence>
<dbReference type="InterPro" id="IPR049730">
    <property type="entry name" value="SNF2/RAD54-like_C"/>
</dbReference>
<evidence type="ECO:0000313" key="5">
    <source>
        <dbReference type="Proteomes" id="UP000447545"/>
    </source>
</evidence>
<dbReference type="RefSeq" id="WP_155089014.1">
    <property type="nucleotide sequence ID" value="NZ_WJYA01000005.1"/>
</dbReference>
<feature type="domain" description="Helicase C-terminal" evidence="3">
    <location>
        <begin position="399"/>
        <end position="557"/>
    </location>
</feature>
<comment type="caution">
    <text evidence="4">The sequence shown here is derived from an EMBL/GenBank/DDBJ whole genome shotgun (WGS) entry which is preliminary data.</text>
</comment>
<evidence type="ECO:0000256" key="1">
    <source>
        <dbReference type="ARBA" id="ARBA00022801"/>
    </source>
</evidence>
<keyword evidence="1" id="KW-0378">Hydrolase</keyword>
<reference evidence="4 5" key="1">
    <citation type="submission" date="2019-11" db="EMBL/GenBank/DDBJ databases">
        <title>Winogradskyella ouciana sp. nov., isolated from the hadal seawater of the Mariana Trench.</title>
        <authorList>
            <person name="Liu R."/>
        </authorList>
    </citation>
    <scope>NUCLEOTIDE SEQUENCE [LARGE SCALE GENOMIC DNA]</scope>
    <source>
        <strain evidence="4 5">ZXX205</strain>
    </source>
</reference>
<evidence type="ECO:0000259" key="2">
    <source>
        <dbReference type="PROSITE" id="PS51192"/>
    </source>
</evidence>
<feature type="domain" description="Helicase ATP-binding" evidence="2">
    <location>
        <begin position="124"/>
        <end position="288"/>
    </location>
</feature>